<dbReference type="EMBL" id="BAAANC010000001">
    <property type="protein sequence ID" value="GAA1516263.1"/>
    <property type="molecule type" value="Genomic_DNA"/>
</dbReference>
<dbReference type="PANTHER" id="PTHR46825:SF7">
    <property type="entry name" value="D-ALANYL-D-ALANINE CARBOXYPEPTIDASE"/>
    <property type="match status" value="1"/>
</dbReference>
<sequence>MMINLGTAALSTALMVTPLPTTELQQEVDAVVAAGATSATVEISGDGRPVRASSGAAVAGTNRPVPHNARFRIGSETKTFLATVVLQLVDEGRLNLDDKVERVLPGVVHDDRITVRQLLNHSSGLHEVLATMPSPRSEEFLAIRWKTWTTEELVARATAYPVDFVPGSQVVYNNTGYLVLGLIVEKLTGHSYGDEIKHRIIQPLKLKSTSLPGTNPFIPGPHARGYLPLERGLVDITEVNPSILNAAGEMISTTRDLNRFFQALLDGELLSADLTRELQSTARESKYGLGVISRKLPCGTAWGKDGDAPGYSTWTFVAPDNHRSVTVSVTWGAGNHKAAVNALLDKELCR</sequence>
<keyword evidence="3" id="KW-1185">Reference proteome</keyword>
<dbReference type="InterPro" id="IPR012338">
    <property type="entry name" value="Beta-lactam/transpept-like"/>
</dbReference>
<dbReference type="Proteomes" id="UP001500363">
    <property type="component" value="Unassembled WGS sequence"/>
</dbReference>
<feature type="domain" description="Beta-lactamase-related" evidence="1">
    <location>
        <begin position="28"/>
        <end position="347"/>
    </location>
</feature>
<dbReference type="Gene3D" id="3.40.710.10">
    <property type="entry name" value="DD-peptidase/beta-lactamase superfamily"/>
    <property type="match status" value="1"/>
</dbReference>
<evidence type="ECO:0000313" key="3">
    <source>
        <dbReference type="Proteomes" id="UP001500363"/>
    </source>
</evidence>
<dbReference type="Pfam" id="PF00144">
    <property type="entry name" value="Beta-lactamase"/>
    <property type="match status" value="1"/>
</dbReference>
<accession>A0ABN2ACP8</accession>
<dbReference type="InterPro" id="IPR001466">
    <property type="entry name" value="Beta-lactam-related"/>
</dbReference>
<proteinExistence type="predicted"/>
<protein>
    <submittedName>
        <fullName evidence="2">Serine hydrolase domain-containing protein</fullName>
    </submittedName>
</protein>
<organism evidence="2 3">
    <name type="scientific">Kribbella lupini</name>
    <dbReference type="NCBI Taxonomy" id="291602"/>
    <lineage>
        <taxon>Bacteria</taxon>
        <taxon>Bacillati</taxon>
        <taxon>Actinomycetota</taxon>
        <taxon>Actinomycetes</taxon>
        <taxon>Propionibacteriales</taxon>
        <taxon>Kribbellaceae</taxon>
        <taxon>Kribbella</taxon>
    </lineage>
</organism>
<gene>
    <name evidence="2" type="ORF">GCM10009741_13850</name>
</gene>
<dbReference type="InterPro" id="IPR050491">
    <property type="entry name" value="AmpC-like"/>
</dbReference>
<dbReference type="PANTHER" id="PTHR46825">
    <property type="entry name" value="D-ALANYL-D-ALANINE-CARBOXYPEPTIDASE/ENDOPEPTIDASE AMPH"/>
    <property type="match status" value="1"/>
</dbReference>
<evidence type="ECO:0000313" key="2">
    <source>
        <dbReference type="EMBL" id="GAA1516263.1"/>
    </source>
</evidence>
<dbReference type="RefSeq" id="WP_344171093.1">
    <property type="nucleotide sequence ID" value="NZ_BAAANC010000001.1"/>
</dbReference>
<keyword evidence="2" id="KW-0378">Hydrolase</keyword>
<comment type="caution">
    <text evidence="2">The sequence shown here is derived from an EMBL/GenBank/DDBJ whole genome shotgun (WGS) entry which is preliminary data.</text>
</comment>
<evidence type="ECO:0000259" key="1">
    <source>
        <dbReference type="Pfam" id="PF00144"/>
    </source>
</evidence>
<name>A0ABN2ACP8_9ACTN</name>
<dbReference type="GO" id="GO:0016787">
    <property type="term" value="F:hydrolase activity"/>
    <property type="evidence" value="ECO:0007669"/>
    <property type="project" value="UniProtKB-KW"/>
</dbReference>
<reference evidence="2 3" key="1">
    <citation type="journal article" date="2019" name="Int. J. Syst. Evol. Microbiol.">
        <title>The Global Catalogue of Microorganisms (GCM) 10K type strain sequencing project: providing services to taxonomists for standard genome sequencing and annotation.</title>
        <authorList>
            <consortium name="The Broad Institute Genomics Platform"/>
            <consortium name="The Broad Institute Genome Sequencing Center for Infectious Disease"/>
            <person name="Wu L."/>
            <person name="Ma J."/>
        </authorList>
    </citation>
    <scope>NUCLEOTIDE SEQUENCE [LARGE SCALE GENOMIC DNA]</scope>
    <source>
        <strain evidence="2 3">JCM 14303</strain>
    </source>
</reference>
<dbReference type="SUPFAM" id="SSF56601">
    <property type="entry name" value="beta-lactamase/transpeptidase-like"/>
    <property type="match status" value="1"/>
</dbReference>